<gene>
    <name evidence="3" type="ORF">KV110_17530</name>
</gene>
<feature type="compositionally biased region" description="Polar residues" evidence="1">
    <location>
        <begin position="381"/>
        <end position="395"/>
    </location>
</feature>
<dbReference type="Proteomes" id="UP000694257">
    <property type="component" value="Chromosome"/>
</dbReference>
<feature type="compositionally biased region" description="Polar residues" evidence="1">
    <location>
        <begin position="424"/>
        <end position="433"/>
    </location>
</feature>
<dbReference type="EMBL" id="CP078145">
    <property type="protein sequence ID" value="QXN94692.1"/>
    <property type="molecule type" value="Genomic_DNA"/>
</dbReference>
<dbReference type="InterPro" id="IPR057746">
    <property type="entry name" value="CpnT-like_N"/>
</dbReference>
<feature type="region of interest" description="Disordered" evidence="1">
    <location>
        <begin position="366"/>
        <end position="528"/>
    </location>
</feature>
<evidence type="ECO:0000256" key="1">
    <source>
        <dbReference type="SAM" id="MobiDB-lite"/>
    </source>
</evidence>
<evidence type="ECO:0000313" key="4">
    <source>
        <dbReference type="Proteomes" id="UP000694257"/>
    </source>
</evidence>
<protein>
    <recommendedName>
        <fullName evidence="2">Outer membrane channel protein CpnT-like N-terminal domain-containing protein</fullName>
    </recommendedName>
</protein>
<name>A0ABX8S0G5_NOCIO</name>
<feature type="region of interest" description="Disordered" evidence="1">
    <location>
        <begin position="244"/>
        <end position="336"/>
    </location>
</feature>
<feature type="domain" description="Outer membrane channel protein CpnT-like N-terminal" evidence="2">
    <location>
        <begin position="19"/>
        <end position="145"/>
    </location>
</feature>
<keyword evidence="4" id="KW-1185">Reference proteome</keyword>
<proteinExistence type="predicted"/>
<dbReference type="Pfam" id="PF25547">
    <property type="entry name" value="WXG100_2"/>
    <property type="match status" value="1"/>
</dbReference>
<dbReference type="RefSeq" id="WP_218477333.1">
    <property type="nucleotide sequence ID" value="NZ_BAABJN010000015.1"/>
</dbReference>
<organism evidence="3 4">
    <name type="scientific">Nocardia iowensis</name>
    <dbReference type="NCBI Taxonomy" id="204891"/>
    <lineage>
        <taxon>Bacteria</taxon>
        <taxon>Bacillati</taxon>
        <taxon>Actinomycetota</taxon>
        <taxon>Actinomycetes</taxon>
        <taxon>Mycobacteriales</taxon>
        <taxon>Nocardiaceae</taxon>
        <taxon>Nocardia</taxon>
    </lineage>
</organism>
<reference evidence="3 4" key="1">
    <citation type="submission" date="2021-07" db="EMBL/GenBank/DDBJ databases">
        <title>Whole Genome Sequence of Nocardia Iowensis.</title>
        <authorList>
            <person name="Lamm A."/>
            <person name="Collins-Fairclough A.M."/>
            <person name="Bunk B."/>
            <person name="Sproer C."/>
        </authorList>
    </citation>
    <scope>NUCLEOTIDE SEQUENCE [LARGE SCALE GENOMIC DNA]</scope>
    <source>
        <strain evidence="3 4">NRRL 5646</strain>
    </source>
</reference>
<sequence length="528" mass="55513">MPIEIPSEVILFLNCCGVPYPDVDEDQVRELARHVRDFSSNVGQTQESATIVIRDMGSVYSGHSYEQLVTAWAAMNTQHMAELQRTCAAVAKAIDVTADVITAVKVVVLAELAALAASYATALAASVVTYGASAALSAAITAAARRLCQAMQQMLIAYILAEVISRAIEPLEDAVGRMVDRFAYGALQGALGVPASTTPLHIEADEIGHYADVLDQHAAEMIKHGADLADKLARLDYVSPSGRELAVPEQLPSAGLTPPLAAEPRADPPDRRFGSPPHGQVDPTQHGARTSGSHQQNEIEPGNDNPEYAKEPTPGTSRDPRTSTPPRGDTSALTPARTAEYGSALMGVMPALAWTESVGLSGLGIDSGRTSSPDTAAVSLGENSISTEFRTSAGSTAAAPQFSQTGPDQPPTTPWEHPRAGFSGATNTPGTPQSRAASRPRGPRIRSRGGVTTPWSRPNNTPGVASTTSPLPTSAEAAPDRDRDRAPRRIPDPAKTVVSEPNSTPGVKSMPNEARTAATADNELRRPK</sequence>
<feature type="compositionally biased region" description="Basic and acidic residues" evidence="1">
    <location>
        <begin position="478"/>
        <end position="492"/>
    </location>
</feature>
<feature type="compositionally biased region" description="Basic and acidic residues" evidence="1">
    <location>
        <begin position="264"/>
        <end position="273"/>
    </location>
</feature>
<evidence type="ECO:0000313" key="3">
    <source>
        <dbReference type="EMBL" id="QXN94692.1"/>
    </source>
</evidence>
<feature type="compositionally biased region" description="Polar residues" evidence="1">
    <location>
        <begin position="287"/>
        <end position="298"/>
    </location>
</feature>
<evidence type="ECO:0000259" key="2">
    <source>
        <dbReference type="Pfam" id="PF25547"/>
    </source>
</evidence>
<feature type="compositionally biased region" description="Polar residues" evidence="1">
    <location>
        <begin position="453"/>
        <end position="472"/>
    </location>
</feature>
<accession>A0ABX8S0G5</accession>